<dbReference type="EMBL" id="RSCE01000006">
    <property type="protein sequence ID" value="RSH81761.1"/>
    <property type="molecule type" value="Genomic_DNA"/>
</dbReference>
<dbReference type="GeneID" id="39592496"/>
<protein>
    <submittedName>
        <fullName evidence="2">Uncharacterized protein</fullName>
    </submittedName>
</protein>
<dbReference type="AlphaFoldDB" id="A0A427XSN4"/>
<name>A0A427XSN4_9TREE</name>
<dbReference type="RefSeq" id="XP_028476216.1">
    <property type="nucleotide sequence ID" value="XM_028623283.1"/>
</dbReference>
<evidence type="ECO:0000256" key="1">
    <source>
        <dbReference type="SAM" id="MobiDB-lite"/>
    </source>
</evidence>
<feature type="compositionally biased region" description="Pro residues" evidence="1">
    <location>
        <begin position="97"/>
        <end position="108"/>
    </location>
</feature>
<evidence type="ECO:0000313" key="2">
    <source>
        <dbReference type="EMBL" id="RSH81761.1"/>
    </source>
</evidence>
<organism evidence="2 3">
    <name type="scientific">Apiotrichum porosum</name>
    <dbReference type="NCBI Taxonomy" id="105984"/>
    <lineage>
        <taxon>Eukaryota</taxon>
        <taxon>Fungi</taxon>
        <taxon>Dikarya</taxon>
        <taxon>Basidiomycota</taxon>
        <taxon>Agaricomycotina</taxon>
        <taxon>Tremellomycetes</taxon>
        <taxon>Trichosporonales</taxon>
        <taxon>Trichosporonaceae</taxon>
        <taxon>Apiotrichum</taxon>
    </lineage>
</organism>
<sequence length="566" mass="60171">MPDGTASPVSDLEREQELDTPLDPHALLPRYREPRSALDCLLYFRPPPQAFAAPTPDDVWPAPVSTPAPVPVPVTPPPATVTAMAVDGDASQTTPTPSSPPTPTPRNPYPTVAPVDPVPAAVTTPSPLASLIATVAESLDAHGIDHFSVTLSPTLLGLLDHRLQWAVADTAAQRRYAWENKDSAFLQQWIADVEGIHRAAALVAVAAAASGEESDGGDGARDGGIPTSPTGSPSTPTAHDYPPSPPRPGTLGTHDWAALANRWLGDASHFDRPHVPRGTWQLAPFPSMAGPSTCHIALRPPYAQTANLPWSDTERARLLRYYPGGTVTHTHTLPPLSPQYVCNGLASGMSTWQDNVTSDTPFQCTPKGGGGGWAAQWARSEQVFAGARPTRKGERHEALPPTLAALLDLSDAGFTGDVRGGLFRVLETLVTTLRRMWAPEDRLGFGIRVVRDEEDGLRLDLPFKSGDKVGTAFVAQHCGGGGFAGLETALMYLVLTVYTTAQRYEAPLTITLASDSPTGDALVWQYTSPSALKVSRVIQGDAALDVPDHISLMRVLVAEAKPAVKP</sequence>
<feature type="region of interest" description="Disordered" evidence="1">
    <location>
        <begin position="211"/>
        <end position="253"/>
    </location>
</feature>
<accession>A0A427XSN4</accession>
<comment type="caution">
    <text evidence="2">The sequence shown here is derived from an EMBL/GenBank/DDBJ whole genome shotgun (WGS) entry which is preliminary data.</text>
</comment>
<proteinExistence type="predicted"/>
<evidence type="ECO:0000313" key="3">
    <source>
        <dbReference type="Proteomes" id="UP000279236"/>
    </source>
</evidence>
<gene>
    <name evidence="2" type="ORF">EHS24_007953</name>
</gene>
<feature type="compositionally biased region" description="Low complexity" evidence="1">
    <location>
        <begin position="223"/>
        <end position="237"/>
    </location>
</feature>
<keyword evidence="3" id="KW-1185">Reference proteome</keyword>
<dbReference type="Proteomes" id="UP000279236">
    <property type="component" value="Unassembled WGS sequence"/>
</dbReference>
<feature type="region of interest" description="Disordered" evidence="1">
    <location>
        <begin position="88"/>
        <end position="111"/>
    </location>
</feature>
<reference evidence="2 3" key="1">
    <citation type="submission" date="2018-11" db="EMBL/GenBank/DDBJ databases">
        <title>Genome sequence of Apiotrichum porosum DSM 27194.</title>
        <authorList>
            <person name="Aliyu H."/>
            <person name="Gorte O."/>
            <person name="Ochsenreither K."/>
        </authorList>
    </citation>
    <scope>NUCLEOTIDE SEQUENCE [LARGE SCALE GENOMIC DNA]</scope>
    <source>
        <strain evidence="2 3">DSM 27194</strain>
    </source>
</reference>
<feature type="region of interest" description="Disordered" evidence="1">
    <location>
        <begin position="1"/>
        <end position="30"/>
    </location>
</feature>